<reference evidence="2 3" key="1">
    <citation type="submission" date="2022-12" db="EMBL/GenBank/DDBJ databases">
        <title>Chromosome-level genome of Tegillarca granosa.</title>
        <authorList>
            <person name="Kim J."/>
        </authorList>
    </citation>
    <scope>NUCLEOTIDE SEQUENCE [LARGE SCALE GENOMIC DNA]</scope>
    <source>
        <strain evidence="2">Teg-2019</strain>
        <tissue evidence="2">Adductor muscle</tissue>
    </source>
</reference>
<evidence type="ECO:0000313" key="2">
    <source>
        <dbReference type="EMBL" id="KAJ8309157.1"/>
    </source>
</evidence>
<dbReference type="Proteomes" id="UP001217089">
    <property type="component" value="Unassembled WGS sequence"/>
</dbReference>
<proteinExistence type="predicted"/>
<keyword evidence="1" id="KW-0880">Kelch repeat</keyword>
<protein>
    <submittedName>
        <fullName evidence="2">Uncharacterized protein</fullName>
    </submittedName>
</protein>
<gene>
    <name evidence="2" type="ORF">KUTeg_014031</name>
</gene>
<dbReference type="Gene3D" id="2.120.10.80">
    <property type="entry name" value="Kelch-type beta propeller"/>
    <property type="match status" value="1"/>
</dbReference>
<evidence type="ECO:0000313" key="3">
    <source>
        <dbReference type="Proteomes" id="UP001217089"/>
    </source>
</evidence>
<dbReference type="SUPFAM" id="SSF117281">
    <property type="entry name" value="Kelch motif"/>
    <property type="match status" value="1"/>
</dbReference>
<dbReference type="EMBL" id="JARBDR010000657">
    <property type="protein sequence ID" value="KAJ8309157.1"/>
    <property type="molecule type" value="Genomic_DNA"/>
</dbReference>
<dbReference type="Pfam" id="PF01344">
    <property type="entry name" value="Kelch_1"/>
    <property type="match status" value="2"/>
</dbReference>
<comment type="caution">
    <text evidence="2">The sequence shown here is derived from an EMBL/GenBank/DDBJ whole genome shotgun (WGS) entry which is preliminary data.</text>
</comment>
<organism evidence="2 3">
    <name type="scientific">Tegillarca granosa</name>
    <name type="common">Malaysian cockle</name>
    <name type="synonym">Anadara granosa</name>
    <dbReference type="NCBI Taxonomy" id="220873"/>
    <lineage>
        <taxon>Eukaryota</taxon>
        <taxon>Metazoa</taxon>
        <taxon>Spiralia</taxon>
        <taxon>Lophotrochozoa</taxon>
        <taxon>Mollusca</taxon>
        <taxon>Bivalvia</taxon>
        <taxon>Autobranchia</taxon>
        <taxon>Pteriomorphia</taxon>
        <taxon>Arcoida</taxon>
        <taxon>Arcoidea</taxon>
        <taxon>Arcidae</taxon>
        <taxon>Tegillarca</taxon>
    </lineage>
</organism>
<dbReference type="InterPro" id="IPR006652">
    <property type="entry name" value="Kelch_1"/>
</dbReference>
<evidence type="ECO:0000256" key="1">
    <source>
        <dbReference type="ARBA" id="ARBA00022441"/>
    </source>
</evidence>
<dbReference type="InterPro" id="IPR015915">
    <property type="entry name" value="Kelch-typ_b-propeller"/>
</dbReference>
<keyword evidence="3" id="KW-1185">Reference proteome</keyword>
<dbReference type="PANTHER" id="PTHR45632">
    <property type="entry name" value="LD33804P"/>
    <property type="match status" value="1"/>
</dbReference>
<dbReference type="SMART" id="SM00612">
    <property type="entry name" value="Kelch"/>
    <property type="match status" value="2"/>
</dbReference>
<accession>A0ABQ9EVE8</accession>
<sequence>MDYPDSVDDLQTGFKTYEFVFMFNQVTGSPRILYFMIDPWSGTRLFPKANPIVLDDCLYIIGGKNWETGEYIASTWRYDPATSKWAARANIANARCRHTADVVNGCIYITGGEVQGGSVTDSCECYDPFTDKWTSVASLPRQES</sequence>
<name>A0ABQ9EVE8_TEGGR</name>